<keyword evidence="2" id="KW-1185">Reference proteome</keyword>
<gene>
    <name evidence="1" type="ORF">GA0070604_1678</name>
</gene>
<reference evidence="2" key="1">
    <citation type="submission" date="2016-06" db="EMBL/GenBank/DDBJ databases">
        <authorList>
            <person name="Varghese N."/>
            <person name="Submissions Spin"/>
        </authorList>
    </citation>
    <scope>NUCLEOTIDE SEQUENCE [LARGE SCALE GENOMIC DNA]</scope>
    <source>
        <strain evidence="2">DSM 44814</strain>
    </source>
</reference>
<dbReference type="Gene3D" id="3.30.310.50">
    <property type="entry name" value="Alpha-D-phosphohexomutase, C-terminal domain"/>
    <property type="match status" value="1"/>
</dbReference>
<name>A0A1C6U2P5_9ACTN</name>
<dbReference type="RefSeq" id="WP_091116880.1">
    <property type="nucleotide sequence ID" value="NZ_FMHY01000002.1"/>
</dbReference>
<dbReference type="Proteomes" id="UP000199696">
    <property type="component" value="Unassembled WGS sequence"/>
</dbReference>
<proteinExistence type="predicted"/>
<evidence type="ECO:0008006" key="3">
    <source>
        <dbReference type="Google" id="ProtNLM"/>
    </source>
</evidence>
<dbReference type="AlphaFoldDB" id="A0A1C6U2P5"/>
<sequence length="208" mass="22832">MPILIAEVRTARARRYLAQFCKHAAAMGRGSHTPRMHLHTETVRQDVQVAAEWSETSGTITFTPWGQATLTADSTTLTLRIDSADEDGLAQIRDIITRNLERFSRRDPLSVTWQRLDTPGTAQVQHAAGTTPKPRRGFRRSQTILLALASAVVIGLHIGLAGTVLAESRWTGVAVNVAAALVVVKIALVVLARFGIRRGREPKNSNRR</sequence>
<dbReference type="STRING" id="227316.GA0070604_1678"/>
<dbReference type="InterPro" id="IPR014543">
    <property type="entry name" value="UCP028291"/>
</dbReference>
<dbReference type="Pfam" id="PF09981">
    <property type="entry name" value="DUF2218"/>
    <property type="match status" value="1"/>
</dbReference>
<protein>
    <recommendedName>
        <fullName evidence="3">DUF2218 domain-containing protein</fullName>
    </recommendedName>
</protein>
<organism evidence="1 2">
    <name type="scientific">Micromonospora eburnea</name>
    <dbReference type="NCBI Taxonomy" id="227316"/>
    <lineage>
        <taxon>Bacteria</taxon>
        <taxon>Bacillati</taxon>
        <taxon>Actinomycetota</taxon>
        <taxon>Actinomycetes</taxon>
        <taxon>Micromonosporales</taxon>
        <taxon>Micromonosporaceae</taxon>
        <taxon>Micromonospora</taxon>
    </lineage>
</organism>
<evidence type="ECO:0000313" key="2">
    <source>
        <dbReference type="Proteomes" id="UP000199696"/>
    </source>
</evidence>
<dbReference type="EMBL" id="FMHY01000002">
    <property type="protein sequence ID" value="SCL48330.1"/>
    <property type="molecule type" value="Genomic_DNA"/>
</dbReference>
<dbReference type="OrthoDB" id="3376147at2"/>
<accession>A0A1C6U2P5</accession>
<evidence type="ECO:0000313" key="1">
    <source>
        <dbReference type="EMBL" id="SCL48330.1"/>
    </source>
</evidence>